<dbReference type="AlphaFoldDB" id="A0A6J6EKT9"/>
<sequence>MDDAPPPRLIFTTALDFELTFCGLKIQSKPATTPDIDPEPLQPKTLTATIDAFLATP</sequence>
<reference evidence="1" key="1">
    <citation type="submission" date="2020-05" db="EMBL/GenBank/DDBJ databases">
        <authorList>
            <person name="Chiriac C."/>
            <person name="Salcher M."/>
            <person name="Ghai R."/>
            <person name="Kavagutti S V."/>
        </authorList>
    </citation>
    <scope>NUCLEOTIDE SEQUENCE</scope>
</reference>
<organism evidence="1">
    <name type="scientific">freshwater metagenome</name>
    <dbReference type="NCBI Taxonomy" id="449393"/>
    <lineage>
        <taxon>unclassified sequences</taxon>
        <taxon>metagenomes</taxon>
        <taxon>ecological metagenomes</taxon>
    </lineage>
</organism>
<name>A0A6J6EKT9_9ZZZZ</name>
<evidence type="ECO:0000313" key="1">
    <source>
        <dbReference type="EMBL" id="CAB4577032.1"/>
    </source>
</evidence>
<dbReference type="EMBL" id="CAEZTT010000063">
    <property type="protein sequence ID" value="CAB4577032.1"/>
    <property type="molecule type" value="Genomic_DNA"/>
</dbReference>
<proteinExistence type="predicted"/>
<accession>A0A6J6EKT9</accession>
<gene>
    <name evidence="1" type="ORF">UFOPK1726_00638</name>
</gene>
<protein>
    <submittedName>
        <fullName evidence="1">Unannotated protein</fullName>
    </submittedName>
</protein>